<dbReference type="EMBL" id="CAJJDM010000083">
    <property type="protein sequence ID" value="CAD8088350.1"/>
    <property type="molecule type" value="Genomic_DNA"/>
</dbReference>
<evidence type="ECO:0000313" key="1">
    <source>
        <dbReference type="EMBL" id="CAD8088350.1"/>
    </source>
</evidence>
<gene>
    <name evidence="1" type="ORF">PPRIM_AZ9-3.1.T0800211</name>
</gene>
<evidence type="ECO:0000313" key="2">
    <source>
        <dbReference type="Proteomes" id="UP000688137"/>
    </source>
</evidence>
<comment type="caution">
    <text evidence="1">The sequence shown here is derived from an EMBL/GenBank/DDBJ whole genome shotgun (WGS) entry which is preliminary data.</text>
</comment>
<reference evidence="1" key="1">
    <citation type="submission" date="2021-01" db="EMBL/GenBank/DDBJ databases">
        <authorList>
            <consortium name="Genoscope - CEA"/>
            <person name="William W."/>
        </authorList>
    </citation>
    <scope>NUCLEOTIDE SEQUENCE</scope>
</reference>
<accession>A0A8S1N751</accession>
<dbReference type="AlphaFoldDB" id="A0A8S1N751"/>
<keyword evidence="2" id="KW-1185">Reference proteome</keyword>
<sequence>MLNLQYVTEEVYTFENEEDIIKAISLDQFQPGTFNPLNKSISYKINHNKCIRLRDLIFWIESDFIRIHLGQLLYLILSILQKVEDIENKGIEHNYLDLNRIWIQLSEISQYPSLIYQFLDYSIHFTGYNCSLKDQDLYQQQASIKIKEIIKIIIDKCFNRIQLKKNNNNQEIRNQIYQQILQPIIDLCNSNQSINIIIEYIKQKLNDYNYQYNQNNKLIQSLNIDDNDNDYIGSKRYKLIQKVNNDIKQIIQFGQKYGIIIIEYLLNYSIPRIANNLKSYSLIDYQKKALKQQNIQNERYKELTNMIEQHIQDGVKYHLDEYSNYYKFDINQQEIKQLEQEIINSILQSPQVKYFYNTYWFQQNEQIVNYIFAAITKISKKEIEDKLETLFIHKILLLIIDLI</sequence>
<dbReference type="Proteomes" id="UP000688137">
    <property type="component" value="Unassembled WGS sequence"/>
</dbReference>
<protein>
    <submittedName>
        <fullName evidence="1">Uncharacterized protein</fullName>
    </submittedName>
</protein>
<proteinExistence type="predicted"/>
<organism evidence="1 2">
    <name type="scientific">Paramecium primaurelia</name>
    <dbReference type="NCBI Taxonomy" id="5886"/>
    <lineage>
        <taxon>Eukaryota</taxon>
        <taxon>Sar</taxon>
        <taxon>Alveolata</taxon>
        <taxon>Ciliophora</taxon>
        <taxon>Intramacronucleata</taxon>
        <taxon>Oligohymenophorea</taxon>
        <taxon>Peniculida</taxon>
        <taxon>Parameciidae</taxon>
        <taxon>Paramecium</taxon>
    </lineage>
</organism>
<name>A0A8S1N751_PARPR</name>